<keyword evidence="2" id="KW-1185">Reference proteome</keyword>
<dbReference type="KEGG" id="vg:11536748"/>
<evidence type="ECO:0000313" key="1">
    <source>
        <dbReference type="EMBL" id="ADH03238.1"/>
    </source>
</evidence>
<sequence length="206" mass="23626">MDNSTKSPLLSKIIFVATNIITGEQHLKEYTVREMVEFEGYYGLLRDITSSESRTDFVLRALPSQAKRPFYVYDTVSKKLSIHTSAAVFADENYIQRVAVSNVLTKKQNKASGWLMWYVGETPPSYSIKCVENDYAKYDADTWEELARCIDISKQALSNGCREGRKVMGWDVYKETINLPIIVANFEVSEEFSKSVDIIQNPWYNN</sequence>
<proteinExistence type="predicted"/>
<dbReference type="EMBL" id="HM144387">
    <property type="protein sequence ID" value="ADH03238.1"/>
    <property type="molecule type" value="Genomic_DNA"/>
</dbReference>
<name>G9B1J3_9CAUD</name>
<dbReference type="Proteomes" id="UP000005445">
    <property type="component" value="Segment"/>
</dbReference>
<dbReference type="GeneID" id="11536748"/>
<evidence type="ECO:0000313" key="2">
    <source>
        <dbReference type="Proteomes" id="UP000005445"/>
    </source>
</evidence>
<dbReference type="OrthoDB" id="7718at10239"/>
<protein>
    <submittedName>
        <fullName evidence="1">Gp92</fullName>
    </submittedName>
</protein>
<accession>G9B1J3</accession>
<organism evidence="1 2">
    <name type="scientific">Bacillus phage W.Ph</name>
    <dbReference type="NCBI Taxonomy" id="764595"/>
    <lineage>
        <taxon>Viruses</taxon>
        <taxon>Duplodnaviria</taxon>
        <taxon>Heunggongvirae</taxon>
        <taxon>Uroviricota</taxon>
        <taxon>Caudoviricetes</taxon>
        <taxon>Herelleviridae</taxon>
        <taxon>Bastillevirinae</taxon>
        <taxon>Wphvirus</taxon>
        <taxon>Wphvirus WPh</taxon>
    </lineage>
</organism>
<dbReference type="RefSeq" id="YP_004957107.1">
    <property type="nucleotide sequence ID" value="NC_016563.1"/>
</dbReference>
<reference evidence="1 2" key="1">
    <citation type="submission" date="2013-01" db="EMBL/GenBank/DDBJ databases">
        <title>Large myovirus of Bacillus.</title>
        <authorList>
            <person name="Klumpp J."/>
            <person name="Beyer W."/>
            <person name="Loessner M.J."/>
        </authorList>
    </citation>
    <scope>NUCLEOTIDE SEQUENCE [LARGE SCALE GENOMIC DNA]</scope>
</reference>